<reference evidence="1" key="1">
    <citation type="submission" date="2014-05" db="EMBL/GenBank/DDBJ databases">
        <authorList>
            <person name="Chronopoulou M."/>
        </authorList>
    </citation>
    <scope>NUCLEOTIDE SEQUENCE</scope>
    <source>
        <tissue evidence="1">Whole organism</tissue>
    </source>
</reference>
<proteinExistence type="predicted"/>
<dbReference type="EMBL" id="HACA01000443">
    <property type="protein sequence ID" value="CDW17804.1"/>
    <property type="molecule type" value="Transcribed_RNA"/>
</dbReference>
<dbReference type="AlphaFoldDB" id="A0A0K2SVP2"/>
<sequence>GLGHNNCFYTRPKSIANFDYAVRLELIPLFLDRSLKRLANHVRSSTYPLLQTCEDGIVQGISLWRGG</sequence>
<evidence type="ECO:0000313" key="1">
    <source>
        <dbReference type="EMBL" id="CDW17804.1"/>
    </source>
</evidence>
<accession>A0A0K2SVP2</accession>
<protein>
    <submittedName>
        <fullName evidence="1">Uncharacterized protein</fullName>
    </submittedName>
</protein>
<feature type="non-terminal residue" evidence="1">
    <location>
        <position position="1"/>
    </location>
</feature>
<organism evidence="1">
    <name type="scientific">Lepeophtheirus salmonis</name>
    <name type="common">Salmon louse</name>
    <name type="synonym">Caligus salmonis</name>
    <dbReference type="NCBI Taxonomy" id="72036"/>
    <lineage>
        <taxon>Eukaryota</taxon>
        <taxon>Metazoa</taxon>
        <taxon>Ecdysozoa</taxon>
        <taxon>Arthropoda</taxon>
        <taxon>Crustacea</taxon>
        <taxon>Multicrustacea</taxon>
        <taxon>Hexanauplia</taxon>
        <taxon>Copepoda</taxon>
        <taxon>Siphonostomatoida</taxon>
        <taxon>Caligidae</taxon>
        <taxon>Lepeophtheirus</taxon>
    </lineage>
</organism>
<name>A0A0K2SVP2_LEPSM</name>